<dbReference type="OrthoDB" id="691790at2759"/>
<feature type="chain" id="PRO_5043129035" description="Gnk2-homologous domain-containing protein" evidence="4">
    <location>
        <begin position="23"/>
        <end position="271"/>
    </location>
</feature>
<evidence type="ECO:0000256" key="1">
    <source>
        <dbReference type="ARBA" id="ARBA00022729"/>
    </source>
</evidence>
<evidence type="ECO:0000256" key="4">
    <source>
        <dbReference type="SAM" id="SignalP"/>
    </source>
</evidence>
<feature type="domain" description="Gnk2-homologous" evidence="5">
    <location>
        <begin position="17"/>
        <end position="123"/>
    </location>
</feature>
<accession>A0A0Q3EE40</accession>
<evidence type="ECO:0000313" key="8">
    <source>
        <dbReference type="Proteomes" id="UP000008810"/>
    </source>
</evidence>
<feature type="region of interest" description="Disordered" evidence="3">
    <location>
        <begin position="248"/>
        <end position="271"/>
    </location>
</feature>
<evidence type="ECO:0000256" key="3">
    <source>
        <dbReference type="SAM" id="MobiDB-lite"/>
    </source>
</evidence>
<dbReference type="EnsemblPlants" id="KQJ85895">
    <property type="protein sequence ID" value="KQJ85895"/>
    <property type="gene ID" value="BRADI_4g02312v3"/>
</dbReference>
<dbReference type="PROSITE" id="PS51473">
    <property type="entry name" value="GNK2"/>
    <property type="match status" value="2"/>
</dbReference>
<dbReference type="EMBL" id="CM000883">
    <property type="protein sequence ID" value="KQJ85895.1"/>
    <property type="molecule type" value="Genomic_DNA"/>
</dbReference>
<evidence type="ECO:0000256" key="2">
    <source>
        <dbReference type="ARBA" id="ARBA00022737"/>
    </source>
</evidence>
<dbReference type="KEGG" id="bdi:100826188"/>
<dbReference type="GeneID" id="100826188"/>
<dbReference type="InterPro" id="IPR002902">
    <property type="entry name" value="GNK2"/>
</dbReference>
<feature type="signal peptide" evidence="4">
    <location>
        <begin position="1"/>
        <end position="22"/>
    </location>
</feature>
<dbReference type="InterPro" id="IPR038408">
    <property type="entry name" value="GNK2_sf"/>
</dbReference>
<dbReference type="RefSeq" id="XP_024318871.1">
    <property type="nucleotide sequence ID" value="XM_024463103.1"/>
</dbReference>
<name>A0A0Q3EE40_BRADI</name>
<protein>
    <recommendedName>
        <fullName evidence="5">Gnk2-homologous domain-containing protein</fullName>
    </recommendedName>
</protein>
<dbReference type="PANTHER" id="PTHR32099:SF102">
    <property type="entry name" value="OS12G0608700 PROTEIN"/>
    <property type="match status" value="1"/>
</dbReference>
<evidence type="ECO:0000313" key="7">
    <source>
        <dbReference type="EnsemblPlants" id="KQJ85895"/>
    </source>
</evidence>
<keyword evidence="2" id="KW-0677">Repeat</keyword>
<dbReference type="Gene3D" id="3.30.430.20">
    <property type="entry name" value="Gnk2 domain, C-X8-C-X2-C motif"/>
    <property type="match status" value="2"/>
</dbReference>
<proteinExistence type="predicted"/>
<dbReference type="Proteomes" id="UP000008810">
    <property type="component" value="Chromosome 4"/>
</dbReference>
<dbReference type="AlphaFoldDB" id="A0A0Q3EE40"/>
<dbReference type="FunCoup" id="A0A0Q3EE40">
    <property type="interactions" value="1"/>
</dbReference>
<dbReference type="Gramene" id="KQJ85895">
    <property type="protein sequence ID" value="KQJ85895"/>
    <property type="gene ID" value="BRADI_4g02312v3"/>
</dbReference>
<gene>
    <name evidence="7" type="primary">LOC100826188</name>
    <name evidence="6" type="ORF">BRADI_4g02312v3</name>
</gene>
<feature type="domain" description="Gnk2-homologous" evidence="5">
    <location>
        <begin position="132"/>
        <end position="237"/>
    </location>
</feature>
<dbReference type="STRING" id="15368.A0A0Q3EE40"/>
<dbReference type="FunFam" id="3.30.430.20:FF:000016">
    <property type="entry name" value="Cysteine-rich receptor-like protein kinase 10"/>
    <property type="match status" value="1"/>
</dbReference>
<dbReference type="CDD" id="cd23509">
    <property type="entry name" value="Gnk2-like"/>
    <property type="match status" value="2"/>
</dbReference>
<dbReference type="Pfam" id="PF01657">
    <property type="entry name" value="Stress-antifung"/>
    <property type="match status" value="2"/>
</dbReference>
<dbReference type="PANTHER" id="PTHR32099">
    <property type="entry name" value="CYSTEINE-RICH REPEAT SECRETORY PROTEIN"/>
    <property type="match status" value="1"/>
</dbReference>
<evidence type="ECO:0000313" key="6">
    <source>
        <dbReference type="EMBL" id="KQJ85895.1"/>
    </source>
</evidence>
<reference evidence="7" key="3">
    <citation type="submission" date="2018-08" db="UniProtKB">
        <authorList>
            <consortium name="EnsemblPlants"/>
        </authorList>
    </citation>
    <scope>IDENTIFICATION</scope>
    <source>
        <strain evidence="7">cv. Bd21</strain>
    </source>
</reference>
<keyword evidence="1 4" id="KW-0732">Signal</keyword>
<reference evidence="6 7" key="1">
    <citation type="journal article" date="2010" name="Nature">
        <title>Genome sequencing and analysis of the model grass Brachypodium distachyon.</title>
        <authorList>
            <consortium name="International Brachypodium Initiative"/>
        </authorList>
    </citation>
    <scope>NUCLEOTIDE SEQUENCE [LARGE SCALE GENOMIC DNA]</scope>
    <source>
        <strain evidence="6 7">Bd21</strain>
    </source>
</reference>
<sequence>MVTAPWLLVQLLLLLLLTLVISSSLVHVAGAEGQTYWPLHPYCSTTGNYAGDTLSNRGFYNASVGEAPDEVFGLVGCYADRSWTQCHDCLYAAAAGIQSSCPFSREMKGAYDACVLSYSNVSSFVSSGVADLDVAFYTWNDSYVDDHVSMNQTRWKLLVDQLAPRASRSELRFANATVPYAETTMYGLAQCTRDLVAGECYRCLTKSVANLSSRLPNNTYGGIKGYGCYAIYSTRESLPVTVPPPLAPPLPSNLPPPLAQMPPSSNVPPPG</sequence>
<organism evidence="6">
    <name type="scientific">Brachypodium distachyon</name>
    <name type="common">Purple false brome</name>
    <name type="synonym">Trachynia distachya</name>
    <dbReference type="NCBI Taxonomy" id="15368"/>
    <lineage>
        <taxon>Eukaryota</taxon>
        <taxon>Viridiplantae</taxon>
        <taxon>Streptophyta</taxon>
        <taxon>Embryophyta</taxon>
        <taxon>Tracheophyta</taxon>
        <taxon>Spermatophyta</taxon>
        <taxon>Magnoliopsida</taxon>
        <taxon>Liliopsida</taxon>
        <taxon>Poales</taxon>
        <taxon>Poaceae</taxon>
        <taxon>BOP clade</taxon>
        <taxon>Pooideae</taxon>
        <taxon>Stipodae</taxon>
        <taxon>Brachypodieae</taxon>
        <taxon>Brachypodium</taxon>
    </lineage>
</organism>
<evidence type="ECO:0000259" key="5">
    <source>
        <dbReference type="PROSITE" id="PS51473"/>
    </source>
</evidence>
<reference evidence="6" key="2">
    <citation type="submission" date="2017-06" db="EMBL/GenBank/DDBJ databases">
        <title>WGS assembly of Brachypodium distachyon.</title>
        <authorList>
            <consortium name="The International Brachypodium Initiative"/>
            <person name="Lucas S."/>
            <person name="Harmon-Smith M."/>
            <person name="Lail K."/>
            <person name="Tice H."/>
            <person name="Grimwood J."/>
            <person name="Bruce D."/>
            <person name="Barry K."/>
            <person name="Shu S."/>
            <person name="Lindquist E."/>
            <person name="Wang M."/>
            <person name="Pitluck S."/>
            <person name="Vogel J.P."/>
            <person name="Garvin D.F."/>
            <person name="Mockler T.C."/>
            <person name="Schmutz J."/>
            <person name="Rokhsar D."/>
            <person name="Bevan M.W."/>
        </authorList>
    </citation>
    <scope>NUCLEOTIDE SEQUENCE</scope>
    <source>
        <strain evidence="6">Bd21</strain>
    </source>
</reference>
<keyword evidence="8" id="KW-1185">Reference proteome</keyword>